<keyword evidence="7" id="KW-0472">Membrane</keyword>
<dbReference type="PANTHER" id="PTHR33078:SF100">
    <property type="entry name" value="PROTEIN YCF2"/>
    <property type="match status" value="1"/>
</dbReference>
<feature type="transmembrane region" description="Helical" evidence="7">
    <location>
        <begin position="1293"/>
        <end position="1314"/>
    </location>
</feature>
<geneLocation type="chloroplast" evidence="9"/>
<gene>
    <name evidence="6 9" type="primary">ycf2</name>
</gene>
<dbReference type="GO" id="GO:0009570">
    <property type="term" value="C:chloroplast stroma"/>
    <property type="evidence" value="ECO:0007669"/>
    <property type="project" value="UniProtKB-SubCell"/>
</dbReference>
<comment type="subcellular location">
    <subcellularLocation>
        <location evidence="6">Plastid</location>
        <location evidence="6">Chloroplast stroma</location>
    </subcellularLocation>
</comment>
<evidence type="ECO:0000256" key="4">
    <source>
        <dbReference type="ARBA" id="ARBA00022741"/>
    </source>
</evidence>
<evidence type="ECO:0000256" key="5">
    <source>
        <dbReference type="ARBA" id="ARBA00022840"/>
    </source>
</evidence>
<dbReference type="GO" id="GO:0005524">
    <property type="term" value="F:ATP binding"/>
    <property type="evidence" value="ECO:0007669"/>
    <property type="project" value="UniProtKB-KW"/>
</dbReference>
<feature type="domain" description="AAA+ ATPase" evidence="8">
    <location>
        <begin position="1523"/>
        <end position="1710"/>
    </location>
</feature>
<dbReference type="EMBL" id="MN478365">
    <property type="protein sequence ID" value="QJR53104.1"/>
    <property type="molecule type" value="Genomic_DNA"/>
</dbReference>
<evidence type="ECO:0000259" key="8">
    <source>
        <dbReference type="SMART" id="SM00382"/>
    </source>
</evidence>
<reference evidence="9" key="1">
    <citation type="submission" date="2019-09" db="EMBL/GenBank/DDBJ databases">
        <title>The complete chloroplast genome of Thalassia hemprichii.</title>
        <authorList>
            <person name="Liu T."/>
            <person name="Wang X."/>
            <person name="Cui Y."/>
        </authorList>
    </citation>
    <scope>NUCLEOTIDE SEQUENCE</scope>
</reference>
<dbReference type="InterPro" id="IPR008543">
    <property type="entry name" value="Uncharacterised_Ycf2"/>
</dbReference>
<protein>
    <recommendedName>
        <fullName evidence="6">Protein Ycf2</fullName>
    </recommendedName>
</protein>
<keyword evidence="7" id="KW-0812">Transmembrane</keyword>
<keyword evidence="9" id="KW-0150">Chloroplast</keyword>
<dbReference type="CDD" id="cd19505">
    <property type="entry name" value="RecA-like_Ycf2"/>
    <property type="match status" value="1"/>
</dbReference>
<dbReference type="PANTHER" id="PTHR33078">
    <property type="entry name" value="PROTEIN YCF2-RELATED"/>
    <property type="match status" value="1"/>
</dbReference>
<sequence>MRTHQFQLWISELREVLREIKKSHYLVDSWIKFQSIGSFIHICFHQERFMKLFDPLIVSILLSRDSRGSTSNPYFTIKKGVVLLIKGGVLIVVVVLLSRISNRKMVESQNFYLMELLPIPRNSIGPRNKTLEESFWSSNINRLIVSLLHLPKGNPISENGFFVDPQESTWVLPRNQRNPKCIMPESNRGSRWWRKRVGKKRDSSCKISKETVAGIEISFKEKDSQCVEFLFLSYTDDPIRSWGKNWHESDFLRNVSRENWIWLDNVWLVNKDPFFSKVRNVSSNIQYDSARSRSIFAQVMHWGRWKGSSDPSRALFDSIRNEDSEYHKGIDQTEIQQRKEGSILFPVPEETEEFLGNPSIRSFFSDKWSELHLGSNPTEGSTRDQKFWKKKQDVSFVPFRRRSEEMVDLFKIIRYLQNTVSIHPISSDRGYDMVPQDETSIESSNKTSFWDQNRFLGFFHLFHDRNKGGYTLGHDLESEERFPEMADRFTLSITEPDLVYPRGFAFSRDSYGLDPNQLLNGVFHSRDESKKKSLLVLPPLLISRTERSMNRDPDAYRYKWSNRSKNFQEHLEHFVSEQKTRFQGVFDRFQRGFDLQGVFDRFQGGFDLQGVFDRFQGGFDLQGVFDRFQGGFDLQGVFDRFQGGFDLQGVFDRFQGGFDLQGVFDRFQGGFDLQGVFDRFQGGFDLQGVFDRFQGGFDLQGVFDRFQGGFDLQGVFDRFQGGFDLQGVFDRFQGGFDLQGVFDRFQGGFDLQGVFDRFQGGFDLQGVFDRFQGGFDLQGKKINPDSMDWFELFDIEELPGEIRFALSLRFFFKEAFPFFLSKSLLFLSKSLLFFFVSIRRNTPIYGSEIHIYEWKDPNDQPRNQLFESIGVSIVHLKKWKPFLFLLDDHDTSQRPKLLIHGGTRFPSGFHKIPKWMIDSFHTRNHRRKSFENTDSYFSMISHDRDNWLNPVKPFHRSSLISSFYKANRLRFLNHPRHFWFHCNKGFPFDVEKTHIHTEDLTYGQFLNISFIRNKIFSLCVGKKKEICLERETISPIELQVSDIFLSKDFPQSGDGTYNLYKSFHFPIRFDPFVRAIYSIADISETPLTEEQMAHLERTDCQPFSDRNLLSDSEGKNLHQYLRFHSNMGFIHTPCPEKSFLPSGNRKKRSLCRKKCVEKWQMYRKGESAFSHFSKGWNLFQSKWNMFQTYMPWFLTSTGCKYLNFTLLDTFSNSLPILSTRLVSIVHGVMYRWGISWPISENEWGAILLKQRNRIRDIFLHNVFLSEEKIHRNHESPLPWIWTRLISTNALESFYLSIFFFLLVAGYFVGIHLLFVSRASREFKTELEKIQSLVIPSYIMELQTLRDQYPPSEPLSFWFKNLFFSRNTRHLSRTSKEIYSLIRERKSVNDGNWIDDKIEFWLVNNDSLHYEEKPFLIQFSTLTTETRMDSILWSLTHSDHLSLSKNDSGYQMNEQPGSIYLRYIVDIHNKSLMNYEFHRSCLAERRIFLAHYQTITYSQTSCGANHFHFPSHGNPFSLRLDLSPSKDILVIGSRGTGRSYLVKYLAANSYVPFITVFSTEYLPDKLPPLGLMNKMDIFDGHGMHIDDRNDDLDTELLTMTNVLARSAKYQHQYRKQLRRPKIERMVITIHLELAKAMSPCIIWIPNIHDLYVKESGYLSRGLLVNYLSRDSERCSTRNFLVIASTHIPQKVDPALIAPDKLNTCIKIRKLLLSQQRKHFFTLSYTRGFHLEKNIFHTQKLGSITMGSNARDLAALVNEALSISITQKKSILETNTIRSALHRQTWDMQAHLRFFHDPGILFYKIGRAVAQNVLLRNDSLDPISIYGKEQSCLYKWCLEFGRSMKKFTIFLYFLSCSAGSVARDLWSPLGPDEIDWITSSSSYAFFESHGFVESDSDLVHGLLEVEGALVGSSRTETDCSQFDNNRVPWLLRSEPRNPLDMMQNAYCSILDRLEDGKGTFDPQQIEEHFFNPIVCWAPRIWRPYGNQVDWIERPGFSDLDRFFREGRTMQYQRRERCSKEEGFFVFGISRCVWDPVDPFFSLFLQDQPLASAFSRRGKLFDEETLKELMTDCNIEMIDNDETEMIHDDTHHLDEAESWLAWVTKKMQEIMAYERDDEDILEPYFDKNTPEIECLIPDQRRWFRAYSSLSLYNHGSFRSKIISESYQYLSNLFLSNGTLLDQMTKTLLRKRWLFPVEMQHLIQDWIQERFPIP</sequence>
<feature type="binding site" evidence="6">
    <location>
        <begin position="1531"/>
        <end position="1538"/>
    </location>
    <ligand>
        <name>ATP</name>
        <dbReference type="ChEBI" id="CHEBI:30616"/>
    </ligand>
</feature>
<keyword evidence="3 9" id="KW-0934">Plastid</keyword>
<dbReference type="GO" id="GO:0016887">
    <property type="term" value="F:ATP hydrolysis activity"/>
    <property type="evidence" value="ECO:0007669"/>
    <property type="project" value="InterPro"/>
</dbReference>
<comment type="similarity">
    <text evidence="2 6">Belongs to the Ycf2 family.</text>
</comment>
<comment type="function">
    <text evidence="1 6">Probable ATPase of unknown function. Its presence in a non-photosynthetic plant (Epifagus virginiana) and experiments in tobacco indicate that it has an essential function which is probably not related to photosynthesis.</text>
</comment>
<evidence type="ECO:0000256" key="6">
    <source>
        <dbReference type="HAMAP-Rule" id="MF_01330"/>
    </source>
</evidence>
<dbReference type="SUPFAM" id="SSF52540">
    <property type="entry name" value="P-loop containing nucleoside triphosphate hydrolases"/>
    <property type="match status" value="1"/>
</dbReference>
<proteinExistence type="inferred from homology"/>
<keyword evidence="5 6" id="KW-0067">ATP-binding</keyword>
<dbReference type="Gene3D" id="3.40.50.300">
    <property type="entry name" value="P-loop containing nucleotide triphosphate hydrolases"/>
    <property type="match status" value="1"/>
</dbReference>
<evidence type="ECO:0000256" key="1">
    <source>
        <dbReference type="ARBA" id="ARBA00002329"/>
    </source>
</evidence>
<evidence type="ECO:0000256" key="7">
    <source>
        <dbReference type="SAM" id="Phobius"/>
    </source>
</evidence>
<evidence type="ECO:0000313" key="9">
    <source>
        <dbReference type="EMBL" id="QJR53104.1"/>
    </source>
</evidence>
<evidence type="ECO:0000256" key="3">
    <source>
        <dbReference type="ARBA" id="ARBA00022640"/>
    </source>
</evidence>
<evidence type="ECO:0000256" key="2">
    <source>
        <dbReference type="ARBA" id="ARBA00009361"/>
    </source>
</evidence>
<keyword evidence="7" id="KW-1133">Transmembrane helix</keyword>
<dbReference type="InterPro" id="IPR027417">
    <property type="entry name" value="P-loop_NTPase"/>
</dbReference>
<dbReference type="InterPro" id="IPR003593">
    <property type="entry name" value="AAA+_ATPase"/>
</dbReference>
<dbReference type="InterPro" id="IPR003959">
    <property type="entry name" value="ATPase_AAA_core"/>
</dbReference>
<dbReference type="InterPro" id="IPR056777">
    <property type="entry name" value="Ycf2_N"/>
</dbReference>
<dbReference type="Pfam" id="PF00004">
    <property type="entry name" value="AAA"/>
    <property type="match status" value="1"/>
</dbReference>
<dbReference type="Pfam" id="PF05695">
    <property type="entry name" value="Ycf2"/>
    <property type="match status" value="4"/>
</dbReference>
<keyword evidence="4 6" id="KW-0547">Nucleotide-binding</keyword>
<dbReference type="SMART" id="SM00382">
    <property type="entry name" value="AAA"/>
    <property type="match status" value="1"/>
</dbReference>
<accession>A0A6M4K487</accession>
<feature type="transmembrane region" description="Helical" evidence="7">
    <location>
        <begin position="81"/>
        <end position="100"/>
    </location>
</feature>
<organism evidence="9">
    <name type="scientific">Thalassia hemprichii</name>
    <dbReference type="NCBI Taxonomy" id="55496"/>
    <lineage>
        <taxon>Eukaryota</taxon>
        <taxon>Viridiplantae</taxon>
        <taxon>Streptophyta</taxon>
        <taxon>Embryophyta</taxon>
        <taxon>Tracheophyta</taxon>
        <taxon>Spermatophyta</taxon>
        <taxon>Magnoliopsida</taxon>
        <taxon>Liliopsida</taxon>
        <taxon>Hydrocharitaceae</taxon>
        <taxon>Thalassia</taxon>
    </lineage>
</organism>
<name>A0A6M4K487_9LILI</name>
<dbReference type="HAMAP" id="MF_01330">
    <property type="entry name" value="Ycf2"/>
    <property type="match status" value="1"/>
</dbReference>